<reference evidence="2 3" key="1">
    <citation type="submission" date="2018-06" db="EMBL/GenBank/DDBJ databases">
        <authorList>
            <consortium name="Pathogen Informatics"/>
            <person name="Doyle S."/>
        </authorList>
    </citation>
    <scope>NUCLEOTIDE SEQUENCE [LARGE SCALE GENOMIC DNA]</scope>
    <source>
        <strain evidence="2 3">NCTC11155</strain>
    </source>
</reference>
<proteinExistence type="predicted"/>
<protein>
    <submittedName>
        <fullName evidence="2">Uncharacterized protein</fullName>
    </submittedName>
</protein>
<gene>
    <name evidence="2" type="ORF">NCTC11155_00040</name>
</gene>
<feature type="region of interest" description="Disordered" evidence="1">
    <location>
        <begin position="1"/>
        <end position="26"/>
    </location>
</feature>
<dbReference type="Proteomes" id="UP000254424">
    <property type="component" value="Unassembled WGS sequence"/>
</dbReference>
<sequence>MMNPSTVYEGVPGRREPSGTDAENEEEIRRIRELIRQNEAEITGGSAAVTGGMQPSFPGKENTPIPEKKKRGEKRRVAYRYVGKRA</sequence>
<organism evidence="2 3">
    <name type="scientific">Bacteroides eggerthii</name>
    <dbReference type="NCBI Taxonomy" id="28111"/>
    <lineage>
        <taxon>Bacteria</taxon>
        <taxon>Pseudomonadati</taxon>
        <taxon>Bacteroidota</taxon>
        <taxon>Bacteroidia</taxon>
        <taxon>Bacteroidales</taxon>
        <taxon>Bacteroidaceae</taxon>
        <taxon>Bacteroides</taxon>
    </lineage>
</organism>
<accession>A0A380YHA2</accession>
<dbReference type="EMBL" id="UFSX01000001">
    <property type="protein sequence ID" value="SUV28094.1"/>
    <property type="molecule type" value="Genomic_DNA"/>
</dbReference>
<evidence type="ECO:0000313" key="3">
    <source>
        <dbReference type="Proteomes" id="UP000254424"/>
    </source>
</evidence>
<name>A0A380YHA2_9BACE</name>
<evidence type="ECO:0000256" key="1">
    <source>
        <dbReference type="SAM" id="MobiDB-lite"/>
    </source>
</evidence>
<dbReference type="AlphaFoldDB" id="A0A380YHA2"/>
<evidence type="ECO:0000313" key="2">
    <source>
        <dbReference type="EMBL" id="SUV28094.1"/>
    </source>
</evidence>
<feature type="region of interest" description="Disordered" evidence="1">
    <location>
        <begin position="41"/>
        <end position="74"/>
    </location>
</feature>